<proteinExistence type="predicted"/>
<dbReference type="InterPro" id="IPR039060">
    <property type="entry name" value="Antitox_HigA"/>
</dbReference>
<sequence>MLKVIKTESDYDVALARIEELIDRDPDQDTPEADELEVLSLLVEQYESRNFPSSLPDPIEAIKFRMEQQNLTQRNLVPLIGSRSKVSEVLSGKRSLTLSMIRSLHSELGIPASALLQERDPSVLEESGIDWSRFPVREIVSRGWVTTQLRNVREHAEEIARGLFGQTGSAKVAAMMCRKADHVRGERSMDDYALAAWSARVLIRVRQDPPPVPFESGTVNLDFMQEVARRSRSESGPLLAQE</sequence>
<dbReference type="SMART" id="SM00530">
    <property type="entry name" value="HTH_XRE"/>
    <property type="match status" value="1"/>
</dbReference>
<dbReference type="SUPFAM" id="SSF47413">
    <property type="entry name" value="lambda repressor-like DNA-binding domains"/>
    <property type="match status" value="1"/>
</dbReference>
<dbReference type="GO" id="GO:0001046">
    <property type="term" value="F:core promoter sequence-specific DNA binding"/>
    <property type="evidence" value="ECO:0007669"/>
    <property type="project" value="TreeGrafter"/>
</dbReference>
<dbReference type="EMBL" id="LAZR01052746">
    <property type="protein sequence ID" value="KKK82277.1"/>
    <property type="molecule type" value="Genomic_DNA"/>
</dbReference>
<dbReference type="PANTHER" id="PTHR40455">
    <property type="entry name" value="ANTITOXIN HIGA"/>
    <property type="match status" value="1"/>
</dbReference>
<reference evidence="2" key="1">
    <citation type="journal article" date="2015" name="Nature">
        <title>Complex archaea that bridge the gap between prokaryotes and eukaryotes.</title>
        <authorList>
            <person name="Spang A."/>
            <person name="Saw J.H."/>
            <person name="Jorgensen S.L."/>
            <person name="Zaremba-Niedzwiedzka K."/>
            <person name="Martijn J."/>
            <person name="Lind A.E."/>
            <person name="van Eijk R."/>
            <person name="Schleper C."/>
            <person name="Guy L."/>
            <person name="Ettema T.J."/>
        </authorList>
    </citation>
    <scope>NUCLEOTIDE SEQUENCE</scope>
</reference>
<comment type="caution">
    <text evidence="2">The sequence shown here is derived from an EMBL/GenBank/DDBJ whole genome shotgun (WGS) entry which is preliminary data.</text>
</comment>
<feature type="domain" description="HTH cro/C1-type" evidence="1">
    <location>
        <begin position="62"/>
        <end position="115"/>
    </location>
</feature>
<evidence type="ECO:0000259" key="1">
    <source>
        <dbReference type="PROSITE" id="PS50943"/>
    </source>
</evidence>
<accession>A0A0F8YLL5</accession>
<dbReference type="GO" id="GO:0006355">
    <property type="term" value="P:regulation of DNA-templated transcription"/>
    <property type="evidence" value="ECO:0007669"/>
    <property type="project" value="InterPro"/>
</dbReference>
<evidence type="ECO:0000313" key="2">
    <source>
        <dbReference type="EMBL" id="KKK82277.1"/>
    </source>
</evidence>
<gene>
    <name evidence="2" type="ORF">LCGC14_2804990</name>
</gene>
<dbReference type="PANTHER" id="PTHR40455:SF1">
    <property type="entry name" value="ANTITOXIN HIGA"/>
    <property type="match status" value="1"/>
</dbReference>
<organism evidence="2">
    <name type="scientific">marine sediment metagenome</name>
    <dbReference type="NCBI Taxonomy" id="412755"/>
    <lineage>
        <taxon>unclassified sequences</taxon>
        <taxon>metagenomes</taxon>
        <taxon>ecological metagenomes</taxon>
    </lineage>
</organism>
<dbReference type="CDD" id="cd00093">
    <property type="entry name" value="HTH_XRE"/>
    <property type="match status" value="1"/>
</dbReference>
<dbReference type="PROSITE" id="PS50943">
    <property type="entry name" value="HTH_CROC1"/>
    <property type="match status" value="1"/>
</dbReference>
<feature type="non-terminal residue" evidence="2">
    <location>
        <position position="242"/>
    </location>
</feature>
<dbReference type="AlphaFoldDB" id="A0A0F8YLL5"/>
<protein>
    <recommendedName>
        <fullName evidence="1">HTH cro/C1-type domain-containing protein</fullName>
    </recommendedName>
</protein>
<dbReference type="Gene3D" id="1.10.260.40">
    <property type="entry name" value="lambda repressor-like DNA-binding domains"/>
    <property type="match status" value="1"/>
</dbReference>
<name>A0A0F8YLL5_9ZZZZ</name>
<dbReference type="InterPro" id="IPR001387">
    <property type="entry name" value="Cro/C1-type_HTH"/>
</dbReference>
<dbReference type="InterPro" id="IPR010982">
    <property type="entry name" value="Lambda_DNA-bd_dom_sf"/>
</dbReference>